<dbReference type="STRING" id="239498.AXK60_21080"/>
<dbReference type="Gene3D" id="3.30.450.180">
    <property type="match status" value="1"/>
</dbReference>
<dbReference type="Proteomes" id="UP000070258">
    <property type="component" value="Unassembled WGS sequence"/>
</dbReference>
<gene>
    <name evidence="3" type="ORF">AXK60_21080</name>
    <name evidence="2" type="ORF">AXK61_23700</name>
</gene>
<feature type="domain" description="MmyB-like transcription regulator ligand binding" evidence="1">
    <location>
        <begin position="7"/>
        <end position="161"/>
    </location>
</feature>
<keyword evidence="5" id="KW-1185">Reference proteome</keyword>
<evidence type="ECO:0000313" key="2">
    <source>
        <dbReference type="EMBL" id="KXO96121.1"/>
    </source>
</evidence>
<evidence type="ECO:0000259" key="1">
    <source>
        <dbReference type="Pfam" id="PF17765"/>
    </source>
</evidence>
<evidence type="ECO:0000313" key="4">
    <source>
        <dbReference type="Proteomes" id="UP000070258"/>
    </source>
</evidence>
<dbReference type="InterPro" id="IPR041413">
    <property type="entry name" value="MLTR_LBD"/>
</dbReference>
<protein>
    <recommendedName>
        <fullName evidence="1">MmyB-like transcription regulator ligand binding domain-containing protein</fullName>
    </recommendedName>
</protein>
<proteinExistence type="predicted"/>
<dbReference type="Proteomes" id="UP000070409">
    <property type="component" value="Unassembled WGS sequence"/>
</dbReference>
<name>A0A138AUY1_9ACTN</name>
<reference evidence="2 5" key="3">
    <citation type="submission" date="2016-02" db="EMBL/GenBank/DDBJ databases">
        <authorList>
            <person name="Teng J.L."/>
            <person name="Tang Y."/>
            <person name="Huang Y."/>
            <person name="Guo F."/>
            <person name="Wei W."/>
            <person name="Chen J.H."/>
            <person name="Wong S.Y."/>
            <person name="Lau S.K."/>
            <person name="Woo P.C."/>
        </authorList>
    </citation>
    <scope>NUCLEOTIDE SEQUENCE [LARGE SCALE GENOMIC DNA]</scope>
    <source>
        <strain evidence="2 5">JCM 13375</strain>
    </source>
</reference>
<dbReference type="Pfam" id="PF17765">
    <property type="entry name" value="MLTR_LBD"/>
    <property type="match status" value="1"/>
</dbReference>
<accession>A0A138AUY1</accession>
<evidence type="ECO:0000313" key="5">
    <source>
        <dbReference type="Proteomes" id="UP000070409"/>
    </source>
</evidence>
<reference evidence="4" key="2">
    <citation type="submission" date="2016-02" db="EMBL/GenBank/DDBJ databases">
        <authorList>
            <person name="Wen L."/>
            <person name="He K."/>
            <person name="Yang H."/>
        </authorList>
    </citation>
    <scope>NUCLEOTIDE SEQUENCE [LARGE SCALE GENOMIC DNA]</scope>
    <source>
        <strain evidence="4">JCM 15929</strain>
    </source>
</reference>
<organism evidence="3 4">
    <name type="scientific">Tsukamurella pseudospumae</name>
    <dbReference type="NCBI Taxonomy" id="239498"/>
    <lineage>
        <taxon>Bacteria</taxon>
        <taxon>Bacillati</taxon>
        <taxon>Actinomycetota</taxon>
        <taxon>Actinomycetes</taxon>
        <taxon>Mycobacteriales</taxon>
        <taxon>Tsukamurellaceae</taxon>
        <taxon>Tsukamurella</taxon>
    </lineage>
</organism>
<evidence type="ECO:0000313" key="3">
    <source>
        <dbReference type="EMBL" id="KXP14258.1"/>
    </source>
</evidence>
<reference evidence="3" key="1">
    <citation type="submission" date="2016-02" db="EMBL/GenBank/DDBJ databases">
        <authorList>
            <person name="Teng J.L."/>
            <person name="Yang Y."/>
            <person name="Huang Y."/>
            <person name="Guo F."/>
            <person name="Wei W."/>
            <person name="Chen J.H."/>
            <person name="Wong S.Y."/>
            <person name="Lau S.K."/>
            <person name="Woo P.C."/>
        </authorList>
    </citation>
    <scope>NUCLEOTIDE SEQUENCE</scope>
    <source>
        <strain evidence="3">JCM 15929</strain>
    </source>
</reference>
<dbReference type="PANTHER" id="PTHR35010:SF2">
    <property type="entry name" value="BLL4672 PROTEIN"/>
    <property type="match status" value="1"/>
</dbReference>
<dbReference type="PANTHER" id="PTHR35010">
    <property type="entry name" value="BLL4672 PROTEIN-RELATED"/>
    <property type="match status" value="1"/>
</dbReference>
<sequence length="185" mass="21087">MPDIVGVIYNHRMDILAWNSLFSALCFDVATVPERDRNIARFDFLFPESRQRLLHWEDVCRATAGQLRLAAAQHPNDQELAHLIGELMLASTNFQTHWNSGDVDLRTHGSKSFRHPTVGEVTLSFDTFELPCGQVDDVRQIGQRLLTLYPTTEEARNALRLITIWEQPQTEQTPRGAIDETNSSQ</sequence>
<dbReference type="EMBL" id="LSRF01000005">
    <property type="protein sequence ID" value="KXP14258.1"/>
    <property type="molecule type" value="Genomic_DNA"/>
</dbReference>
<dbReference type="AlphaFoldDB" id="A0A138AUY1"/>
<dbReference type="EMBL" id="LSRE01000022">
    <property type="protein sequence ID" value="KXO96121.1"/>
    <property type="molecule type" value="Genomic_DNA"/>
</dbReference>
<comment type="caution">
    <text evidence="3">The sequence shown here is derived from an EMBL/GenBank/DDBJ whole genome shotgun (WGS) entry which is preliminary data.</text>
</comment>